<keyword evidence="6 7" id="KW-0472">Membrane</keyword>
<reference evidence="10" key="1">
    <citation type="submission" date="2018-06" db="EMBL/GenBank/DDBJ databases">
        <authorList>
            <person name="Zhirakovskaya E."/>
        </authorList>
    </citation>
    <scope>NUCLEOTIDE SEQUENCE</scope>
</reference>
<dbReference type="SUPFAM" id="SSF90123">
    <property type="entry name" value="ABC transporter transmembrane region"/>
    <property type="match status" value="1"/>
</dbReference>
<evidence type="ECO:0000259" key="9">
    <source>
        <dbReference type="PROSITE" id="PS50929"/>
    </source>
</evidence>
<dbReference type="PROSITE" id="PS50929">
    <property type="entry name" value="ABC_TM1F"/>
    <property type="match status" value="1"/>
</dbReference>
<evidence type="ECO:0000256" key="5">
    <source>
        <dbReference type="ARBA" id="ARBA00022989"/>
    </source>
</evidence>
<gene>
    <name evidence="10" type="ORF">MNBD_GAMMA14-896</name>
</gene>
<evidence type="ECO:0000256" key="3">
    <source>
        <dbReference type="ARBA" id="ARBA00022741"/>
    </source>
</evidence>
<dbReference type="Gene3D" id="3.40.50.300">
    <property type="entry name" value="P-loop containing nucleotide triphosphate hydrolases"/>
    <property type="match status" value="1"/>
</dbReference>
<proteinExistence type="predicted"/>
<dbReference type="FunFam" id="3.40.50.300:FF:001492">
    <property type="entry name" value="ABC transporter ATP-binding protein/permease"/>
    <property type="match status" value="1"/>
</dbReference>
<keyword evidence="3" id="KW-0547">Nucleotide-binding</keyword>
<evidence type="ECO:0000256" key="4">
    <source>
        <dbReference type="ARBA" id="ARBA00022840"/>
    </source>
</evidence>
<sequence>MADAENTEARTGRYTWQRVMNIVREHKRELVWANIIAVLAVLVSVPLPLMMPLLVDEVLLKKPASLVETMDRVFPDNWHGPVLYITAVLLATVALRFVNVLLTVWQTRQFSFIAKDVVFRIRRDLLLRLQRISLAEYEAMGSGEVTSHFVTDLNAVDDFIGMTVSKFLVAVLSLIGAAGVLLWMHWKLALLILFLNPVVVYFTVVLGKRVKHLKRRENQAFEVFQDALTETLDAIQQIRAANREGYYLKRVIDRARQIKHDSAAFSWKSDAAGRLSFFVFLMGFDLFRAVSMLMVVYSGLSIGEMMAVFAYLWFMMGPVQEVLNIQYALYGARAALDRINSLLDLHEEPRYPAEQNPFEGNRGVSVQVGDIHFAYRPDEPVLNGVSLNIEAGQRVALVGASGGGKSTLVQVLLGLYAPQQGHICFDGVPVEKIGLEIVREHVATVLQHPVLFNDSVRNNLTLGRDYQDEQLWDALSAAQLEDTVRDMPQRLDSQLGRQGVRLSGGERQRLAIARLLLNDPQVVIFDEATSALDTETEAHLHEALKPFLEGRTVLIIAHRLSAVKQADQVYVFENGQIAEQGTHGELLKADGLYSRLYG</sequence>
<dbReference type="SMART" id="SM00382">
    <property type="entry name" value="AAA"/>
    <property type="match status" value="1"/>
</dbReference>
<dbReference type="PANTHER" id="PTHR43394">
    <property type="entry name" value="ATP-DEPENDENT PERMEASE MDL1, MITOCHONDRIAL"/>
    <property type="match status" value="1"/>
</dbReference>
<dbReference type="Pfam" id="PF00005">
    <property type="entry name" value="ABC_tran"/>
    <property type="match status" value="1"/>
</dbReference>
<keyword evidence="5 7" id="KW-1133">Transmembrane helix</keyword>
<dbReference type="AlphaFoldDB" id="A0A3B0YP10"/>
<accession>A0A3B0YP10</accession>
<dbReference type="GO" id="GO:0015421">
    <property type="term" value="F:ABC-type oligopeptide transporter activity"/>
    <property type="evidence" value="ECO:0007669"/>
    <property type="project" value="TreeGrafter"/>
</dbReference>
<dbReference type="GO" id="GO:0016887">
    <property type="term" value="F:ATP hydrolysis activity"/>
    <property type="evidence" value="ECO:0007669"/>
    <property type="project" value="InterPro"/>
</dbReference>
<feature type="domain" description="ABC transmembrane type-1" evidence="9">
    <location>
        <begin position="31"/>
        <end position="331"/>
    </location>
</feature>
<dbReference type="Pfam" id="PF00664">
    <property type="entry name" value="ABC_membrane"/>
    <property type="match status" value="1"/>
</dbReference>
<name>A0A3B0YP10_9ZZZZ</name>
<dbReference type="PANTHER" id="PTHR43394:SF1">
    <property type="entry name" value="ATP-BINDING CASSETTE SUB-FAMILY B MEMBER 10, MITOCHONDRIAL"/>
    <property type="match status" value="1"/>
</dbReference>
<feature type="transmembrane region" description="Helical" evidence="7">
    <location>
        <begin position="190"/>
        <end position="207"/>
    </location>
</feature>
<comment type="subcellular location">
    <subcellularLocation>
        <location evidence="1">Membrane</location>
        <topology evidence="1">Multi-pass membrane protein</topology>
    </subcellularLocation>
</comment>
<dbReference type="InterPro" id="IPR027417">
    <property type="entry name" value="P-loop_NTPase"/>
</dbReference>
<dbReference type="InterPro" id="IPR039421">
    <property type="entry name" value="Type_1_exporter"/>
</dbReference>
<organism evidence="10">
    <name type="scientific">hydrothermal vent metagenome</name>
    <dbReference type="NCBI Taxonomy" id="652676"/>
    <lineage>
        <taxon>unclassified sequences</taxon>
        <taxon>metagenomes</taxon>
        <taxon>ecological metagenomes</taxon>
    </lineage>
</organism>
<protein>
    <submittedName>
        <fullName evidence="10">Efflux ABC transporter, permease/ATP-binding protein</fullName>
    </submittedName>
</protein>
<dbReference type="Gene3D" id="1.20.1560.10">
    <property type="entry name" value="ABC transporter type 1, transmembrane domain"/>
    <property type="match status" value="1"/>
</dbReference>
<dbReference type="PROSITE" id="PS00211">
    <property type="entry name" value="ABC_TRANSPORTER_1"/>
    <property type="match status" value="1"/>
</dbReference>
<evidence type="ECO:0000256" key="1">
    <source>
        <dbReference type="ARBA" id="ARBA00004141"/>
    </source>
</evidence>
<dbReference type="GO" id="GO:0016020">
    <property type="term" value="C:membrane"/>
    <property type="evidence" value="ECO:0007669"/>
    <property type="project" value="UniProtKB-SubCell"/>
</dbReference>
<feature type="domain" description="ABC transporter" evidence="8">
    <location>
        <begin position="366"/>
        <end position="596"/>
    </location>
</feature>
<evidence type="ECO:0000259" key="8">
    <source>
        <dbReference type="PROSITE" id="PS50893"/>
    </source>
</evidence>
<dbReference type="PROSITE" id="PS50893">
    <property type="entry name" value="ABC_TRANSPORTER_2"/>
    <property type="match status" value="1"/>
</dbReference>
<feature type="transmembrane region" description="Helical" evidence="7">
    <location>
        <begin position="82"/>
        <end position="105"/>
    </location>
</feature>
<evidence type="ECO:0000256" key="6">
    <source>
        <dbReference type="ARBA" id="ARBA00023136"/>
    </source>
</evidence>
<evidence type="ECO:0000256" key="2">
    <source>
        <dbReference type="ARBA" id="ARBA00022692"/>
    </source>
</evidence>
<dbReference type="InterPro" id="IPR036640">
    <property type="entry name" value="ABC1_TM_sf"/>
</dbReference>
<feature type="transmembrane region" description="Helical" evidence="7">
    <location>
        <begin position="30"/>
        <end position="51"/>
    </location>
</feature>
<dbReference type="GO" id="GO:0005524">
    <property type="term" value="F:ATP binding"/>
    <property type="evidence" value="ECO:0007669"/>
    <property type="project" value="UniProtKB-KW"/>
</dbReference>
<feature type="transmembrane region" description="Helical" evidence="7">
    <location>
        <begin position="167"/>
        <end position="184"/>
    </location>
</feature>
<keyword evidence="2 7" id="KW-0812">Transmembrane</keyword>
<dbReference type="InterPro" id="IPR017871">
    <property type="entry name" value="ABC_transporter-like_CS"/>
</dbReference>
<evidence type="ECO:0000313" key="10">
    <source>
        <dbReference type="EMBL" id="VAW81171.1"/>
    </source>
</evidence>
<dbReference type="SUPFAM" id="SSF52540">
    <property type="entry name" value="P-loop containing nucleoside triphosphate hydrolases"/>
    <property type="match status" value="1"/>
</dbReference>
<dbReference type="EMBL" id="UOFM01000385">
    <property type="protein sequence ID" value="VAW81171.1"/>
    <property type="molecule type" value="Genomic_DNA"/>
</dbReference>
<dbReference type="InterPro" id="IPR003593">
    <property type="entry name" value="AAA+_ATPase"/>
</dbReference>
<dbReference type="InterPro" id="IPR003439">
    <property type="entry name" value="ABC_transporter-like_ATP-bd"/>
</dbReference>
<dbReference type="CDD" id="cd07346">
    <property type="entry name" value="ABC_6TM_exporters"/>
    <property type="match status" value="1"/>
</dbReference>
<keyword evidence="4 10" id="KW-0067">ATP-binding</keyword>
<evidence type="ECO:0000256" key="7">
    <source>
        <dbReference type="SAM" id="Phobius"/>
    </source>
</evidence>
<dbReference type="InterPro" id="IPR011527">
    <property type="entry name" value="ABC1_TM_dom"/>
</dbReference>